<dbReference type="AlphaFoldDB" id="A0A367FL36"/>
<comment type="caution">
    <text evidence="2">The sequence shown here is derived from an EMBL/GenBank/DDBJ whole genome shotgun (WGS) entry which is preliminary data.</text>
</comment>
<feature type="domain" description="Ferric siderophore reductase C-terminal" evidence="1">
    <location>
        <begin position="254"/>
        <end position="274"/>
    </location>
</feature>
<accession>A0A367FL36</accession>
<proteinExistence type="predicted"/>
<organism evidence="2 3">
    <name type="scientific">Sphaerisporangium album</name>
    <dbReference type="NCBI Taxonomy" id="509200"/>
    <lineage>
        <taxon>Bacteria</taxon>
        <taxon>Bacillati</taxon>
        <taxon>Actinomycetota</taxon>
        <taxon>Actinomycetes</taxon>
        <taxon>Streptosporangiales</taxon>
        <taxon>Streptosporangiaceae</taxon>
        <taxon>Sphaerisporangium</taxon>
    </lineage>
</organism>
<dbReference type="EMBL" id="QOIL01000005">
    <property type="protein sequence ID" value="RCG31113.1"/>
    <property type="molecule type" value="Genomic_DNA"/>
</dbReference>
<protein>
    <recommendedName>
        <fullName evidence="1">Ferric siderophore reductase C-terminal domain-containing protein</fullName>
    </recommendedName>
</protein>
<dbReference type="Proteomes" id="UP000253094">
    <property type="component" value="Unassembled WGS sequence"/>
</dbReference>
<evidence type="ECO:0000313" key="2">
    <source>
        <dbReference type="EMBL" id="RCG31113.1"/>
    </source>
</evidence>
<sequence>MTAEPALVTKALAEVSAIGPYFEVSSDAGREDEPLWRPLRELSRDTEALRARITDYGRRLGAEEDRVGASILFQGLAARVWSPVVGTVTAYRLLPAAAPGHLLWRPVPTGPLPLWAPPVTMRWLVLPSSVTGGAPGTWTAPGPETGTSPAGEAGFVGGPGAGNGQVTELVYRTVVTEILEPLVEAFRGVSRIAAGLLWGNAASALAGVLRTLPLARPDLAPGAARLVGDVLRLGVLAGTGRLVEPAPGTHLFVRTSCCLYYRVEAGGYCDDCALIPDPDRAARWERLTGGSR</sequence>
<reference evidence="2 3" key="1">
    <citation type="submission" date="2018-06" db="EMBL/GenBank/DDBJ databases">
        <title>Sphaerisporangium craniellae sp. nov., isolated from a marine sponge in the South China Sea.</title>
        <authorList>
            <person name="Li L."/>
        </authorList>
    </citation>
    <scope>NUCLEOTIDE SEQUENCE [LARGE SCALE GENOMIC DNA]</scope>
    <source>
        <strain evidence="2 3">CCTCC AA 208026</strain>
    </source>
</reference>
<dbReference type="GO" id="GO:0051537">
    <property type="term" value="F:2 iron, 2 sulfur cluster binding"/>
    <property type="evidence" value="ECO:0007669"/>
    <property type="project" value="InterPro"/>
</dbReference>
<gene>
    <name evidence="2" type="ORF">DQ384_10145</name>
</gene>
<keyword evidence="3" id="KW-1185">Reference proteome</keyword>
<dbReference type="Pfam" id="PF11575">
    <property type="entry name" value="FhuF_C"/>
    <property type="match status" value="1"/>
</dbReference>
<dbReference type="InterPro" id="IPR024726">
    <property type="entry name" value="FhuF_C"/>
</dbReference>
<name>A0A367FL36_9ACTN</name>
<evidence type="ECO:0000259" key="1">
    <source>
        <dbReference type="Pfam" id="PF11575"/>
    </source>
</evidence>
<evidence type="ECO:0000313" key="3">
    <source>
        <dbReference type="Proteomes" id="UP000253094"/>
    </source>
</evidence>